<dbReference type="Proteomes" id="UP000659496">
    <property type="component" value="Unassembled WGS sequence"/>
</dbReference>
<dbReference type="EMBL" id="JACSQY010000010">
    <property type="protein sequence ID" value="MBD7909114.1"/>
    <property type="molecule type" value="Genomic_DNA"/>
</dbReference>
<sequence length="189" mass="21540">MNTNETSTSAAMTTYEWQGGRRDAFQGSSNHDLGVHILRKLINQNYLDYMNLLEACKLIGKENLTAILNQRIHNDRFTVELDFIESEEPVIRGEYVGFSIQLQQLIIPKSLLGFLSEEAIHKAFNLVGIRGMDEHTMSYTVSLNDEWDADTIKQIAKGINCYLGPFVEKAAKKLKLKDYRMVFIVGVTF</sequence>
<gene>
    <name evidence="1" type="ORF">H9659_12335</name>
</gene>
<organism evidence="1 2">
    <name type="scientific">Sporosarcina gallistercoris</name>
    <dbReference type="NCBI Taxonomy" id="2762245"/>
    <lineage>
        <taxon>Bacteria</taxon>
        <taxon>Bacillati</taxon>
        <taxon>Bacillota</taxon>
        <taxon>Bacilli</taxon>
        <taxon>Bacillales</taxon>
        <taxon>Caryophanaceae</taxon>
        <taxon>Sporosarcina</taxon>
    </lineage>
</organism>
<evidence type="ECO:0000313" key="2">
    <source>
        <dbReference type="Proteomes" id="UP000659496"/>
    </source>
</evidence>
<protein>
    <recommendedName>
        <fullName evidence="3">DUF2507 domain-containing protein</fullName>
    </recommendedName>
</protein>
<proteinExistence type="predicted"/>
<comment type="caution">
    <text evidence="1">The sequence shown here is derived from an EMBL/GenBank/DDBJ whole genome shotgun (WGS) entry which is preliminary data.</text>
</comment>
<evidence type="ECO:0000313" key="1">
    <source>
        <dbReference type="EMBL" id="MBD7909114.1"/>
    </source>
</evidence>
<name>A0ABR8PM23_9BACL</name>
<reference evidence="1 2" key="1">
    <citation type="submission" date="2020-08" db="EMBL/GenBank/DDBJ databases">
        <title>A Genomic Blueprint of the Chicken Gut Microbiome.</title>
        <authorList>
            <person name="Gilroy R."/>
            <person name="Ravi A."/>
            <person name="Getino M."/>
            <person name="Pursley I."/>
            <person name="Horton D.L."/>
            <person name="Alikhan N.-F."/>
            <person name="Baker D."/>
            <person name="Gharbi K."/>
            <person name="Hall N."/>
            <person name="Watson M."/>
            <person name="Adriaenssens E.M."/>
            <person name="Foster-Nyarko E."/>
            <person name="Jarju S."/>
            <person name="Secka A."/>
            <person name="Antonio M."/>
            <person name="Oren A."/>
            <person name="Chaudhuri R."/>
            <person name="La Ragione R.M."/>
            <person name="Hildebrand F."/>
            <person name="Pallen M.J."/>
        </authorList>
    </citation>
    <scope>NUCLEOTIDE SEQUENCE [LARGE SCALE GENOMIC DNA]</scope>
    <source>
        <strain evidence="1 2">Sa3CUA8</strain>
    </source>
</reference>
<dbReference type="RefSeq" id="WP_191690981.1">
    <property type="nucleotide sequence ID" value="NZ_JACSQY010000010.1"/>
</dbReference>
<keyword evidence="2" id="KW-1185">Reference proteome</keyword>
<accession>A0ABR8PM23</accession>
<evidence type="ECO:0008006" key="3">
    <source>
        <dbReference type="Google" id="ProtNLM"/>
    </source>
</evidence>